<keyword evidence="5 12" id="KW-0812">Transmembrane</keyword>
<dbReference type="Pfam" id="PF13715">
    <property type="entry name" value="CarbopepD_reg_2"/>
    <property type="match status" value="1"/>
</dbReference>
<reference evidence="15 16" key="1">
    <citation type="submission" date="2019-03" db="EMBL/GenBank/DDBJ databases">
        <title>Genomic Encyclopedia of Type Strains, Phase IV (KMG-IV): sequencing the most valuable type-strain genomes for metagenomic binning, comparative biology and taxonomic classification.</title>
        <authorList>
            <person name="Goeker M."/>
        </authorList>
    </citation>
    <scope>NUCLEOTIDE SEQUENCE [LARGE SCALE GENOMIC DNA]</scope>
    <source>
        <strain evidence="15 16">DSM 21100</strain>
    </source>
</reference>
<dbReference type="InterPro" id="IPR036942">
    <property type="entry name" value="Beta-barrel_TonB_sf"/>
</dbReference>
<comment type="subcellular location">
    <subcellularLocation>
        <location evidence="1 12">Cell outer membrane</location>
        <topology evidence="1 12">Multi-pass membrane protein</topology>
    </subcellularLocation>
</comment>
<dbReference type="InterPro" id="IPR000531">
    <property type="entry name" value="Beta-barrel_TonB"/>
</dbReference>
<dbReference type="SMART" id="SM00965">
    <property type="entry name" value="STN"/>
    <property type="match status" value="1"/>
</dbReference>
<accession>A0A4R3KN41</accession>
<dbReference type="Pfam" id="PF07715">
    <property type="entry name" value="Plug"/>
    <property type="match status" value="1"/>
</dbReference>
<dbReference type="Gene3D" id="2.60.40.1120">
    <property type="entry name" value="Carboxypeptidase-like, regulatory domain"/>
    <property type="match status" value="1"/>
</dbReference>
<name>A0A4R3KN41_9SPHI</name>
<evidence type="ECO:0000256" key="5">
    <source>
        <dbReference type="ARBA" id="ARBA00022692"/>
    </source>
</evidence>
<evidence type="ECO:0000256" key="10">
    <source>
        <dbReference type="ARBA" id="ARBA00023170"/>
    </source>
</evidence>
<evidence type="ECO:0000256" key="8">
    <source>
        <dbReference type="ARBA" id="ARBA00023077"/>
    </source>
</evidence>
<dbReference type="Pfam" id="PF07660">
    <property type="entry name" value="STN"/>
    <property type="match status" value="1"/>
</dbReference>
<dbReference type="Proteomes" id="UP000295807">
    <property type="component" value="Unassembled WGS sequence"/>
</dbReference>
<comment type="caution">
    <text evidence="15">The sequence shown here is derived from an EMBL/GenBank/DDBJ whole genome shotgun (WGS) entry which is preliminary data.</text>
</comment>
<dbReference type="PROSITE" id="PS52016">
    <property type="entry name" value="TONB_DEPENDENT_REC_3"/>
    <property type="match status" value="1"/>
</dbReference>
<keyword evidence="16" id="KW-1185">Reference proteome</keyword>
<evidence type="ECO:0000256" key="12">
    <source>
        <dbReference type="PROSITE-ProRule" id="PRU01360"/>
    </source>
</evidence>
<evidence type="ECO:0000256" key="1">
    <source>
        <dbReference type="ARBA" id="ARBA00004571"/>
    </source>
</evidence>
<evidence type="ECO:0000256" key="7">
    <source>
        <dbReference type="ARBA" id="ARBA00023004"/>
    </source>
</evidence>
<keyword evidence="10" id="KW-0675">Receptor</keyword>
<evidence type="ECO:0000256" key="4">
    <source>
        <dbReference type="ARBA" id="ARBA00022496"/>
    </source>
</evidence>
<dbReference type="PANTHER" id="PTHR30069:SF29">
    <property type="entry name" value="HEMOGLOBIN AND HEMOGLOBIN-HAPTOGLOBIN-BINDING PROTEIN 1-RELATED"/>
    <property type="match status" value="1"/>
</dbReference>
<dbReference type="NCBIfam" id="TIGR04056">
    <property type="entry name" value="OMP_RagA_SusC"/>
    <property type="match status" value="1"/>
</dbReference>
<keyword evidence="3 12" id="KW-1134">Transmembrane beta strand</keyword>
<dbReference type="Pfam" id="PF00593">
    <property type="entry name" value="TonB_dep_Rec_b-barrel"/>
    <property type="match status" value="1"/>
</dbReference>
<dbReference type="GO" id="GO:0044718">
    <property type="term" value="P:siderophore transmembrane transport"/>
    <property type="evidence" value="ECO:0007669"/>
    <property type="project" value="TreeGrafter"/>
</dbReference>
<keyword evidence="11 12" id="KW-0998">Cell outer membrane</keyword>
<organism evidence="15 16">
    <name type="scientific">Anseongella ginsenosidimutans</name>
    <dbReference type="NCBI Taxonomy" id="496056"/>
    <lineage>
        <taxon>Bacteria</taxon>
        <taxon>Pseudomonadati</taxon>
        <taxon>Bacteroidota</taxon>
        <taxon>Sphingobacteriia</taxon>
        <taxon>Sphingobacteriales</taxon>
        <taxon>Sphingobacteriaceae</taxon>
        <taxon>Anseongella</taxon>
    </lineage>
</organism>
<feature type="domain" description="Secretin/TonB short N-terminal" evidence="14">
    <location>
        <begin position="59"/>
        <end position="110"/>
    </location>
</feature>
<keyword evidence="4" id="KW-0410">Iron transport</keyword>
<dbReference type="AlphaFoldDB" id="A0A4R3KN41"/>
<evidence type="ECO:0000256" key="6">
    <source>
        <dbReference type="ARBA" id="ARBA00022729"/>
    </source>
</evidence>
<keyword evidence="6" id="KW-0732">Signal</keyword>
<protein>
    <submittedName>
        <fullName evidence="15">TonB-linked SusC/RagA family outer membrane protein</fullName>
    </submittedName>
</protein>
<dbReference type="InterPro" id="IPR008969">
    <property type="entry name" value="CarboxyPept-like_regulatory"/>
</dbReference>
<evidence type="ECO:0000256" key="2">
    <source>
        <dbReference type="ARBA" id="ARBA00022448"/>
    </source>
</evidence>
<dbReference type="OrthoDB" id="600887at2"/>
<keyword evidence="4" id="KW-0406">Ion transport</keyword>
<dbReference type="InterPro" id="IPR037066">
    <property type="entry name" value="Plug_dom_sf"/>
</dbReference>
<dbReference type="InterPro" id="IPR023997">
    <property type="entry name" value="TonB-dep_OMP_SusC/RagA_CS"/>
</dbReference>
<evidence type="ECO:0000313" key="16">
    <source>
        <dbReference type="Proteomes" id="UP000295807"/>
    </source>
</evidence>
<dbReference type="NCBIfam" id="TIGR04057">
    <property type="entry name" value="SusC_RagA_signa"/>
    <property type="match status" value="1"/>
</dbReference>
<dbReference type="PANTHER" id="PTHR30069">
    <property type="entry name" value="TONB-DEPENDENT OUTER MEMBRANE RECEPTOR"/>
    <property type="match status" value="1"/>
</dbReference>
<keyword evidence="8 13" id="KW-0798">TonB box</keyword>
<keyword evidence="7" id="KW-0408">Iron</keyword>
<evidence type="ECO:0000313" key="15">
    <source>
        <dbReference type="EMBL" id="TCS85320.1"/>
    </source>
</evidence>
<dbReference type="SUPFAM" id="SSF56935">
    <property type="entry name" value="Porins"/>
    <property type="match status" value="1"/>
</dbReference>
<keyword evidence="9 12" id="KW-0472">Membrane</keyword>
<evidence type="ECO:0000259" key="14">
    <source>
        <dbReference type="SMART" id="SM00965"/>
    </source>
</evidence>
<evidence type="ECO:0000256" key="11">
    <source>
        <dbReference type="ARBA" id="ARBA00023237"/>
    </source>
</evidence>
<dbReference type="InterPro" id="IPR011662">
    <property type="entry name" value="Secretin/TonB_short_N"/>
</dbReference>
<dbReference type="Gene3D" id="2.40.170.20">
    <property type="entry name" value="TonB-dependent receptor, beta-barrel domain"/>
    <property type="match status" value="1"/>
</dbReference>
<dbReference type="GO" id="GO:0009279">
    <property type="term" value="C:cell outer membrane"/>
    <property type="evidence" value="ECO:0007669"/>
    <property type="project" value="UniProtKB-SubCell"/>
</dbReference>
<proteinExistence type="inferred from homology"/>
<dbReference type="InterPro" id="IPR039426">
    <property type="entry name" value="TonB-dep_rcpt-like"/>
</dbReference>
<evidence type="ECO:0000256" key="13">
    <source>
        <dbReference type="RuleBase" id="RU003357"/>
    </source>
</evidence>
<evidence type="ECO:0000256" key="3">
    <source>
        <dbReference type="ARBA" id="ARBA00022452"/>
    </source>
</evidence>
<dbReference type="SUPFAM" id="SSF49464">
    <property type="entry name" value="Carboxypeptidase regulatory domain-like"/>
    <property type="match status" value="1"/>
</dbReference>
<evidence type="ECO:0000256" key="9">
    <source>
        <dbReference type="ARBA" id="ARBA00023136"/>
    </source>
</evidence>
<dbReference type="InterPro" id="IPR012910">
    <property type="entry name" value="Plug_dom"/>
</dbReference>
<dbReference type="Gene3D" id="2.170.130.10">
    <property type="entry name" value="TonB-dependent receptor, plug domain"/>
    <property type="match status" value="1"/>
</dbReference>
<comment type="similarity">
    <text evidence="12 13">Belongs to the TonB-dependent receptor family.</text>
</comment>
<keyword evidence="2 12" id="KW-0813">Transport</keyword>
<dbReference type="RefSeq" id="WP_132130312.1">
    <property type="nucleotide sequence ID" value="NZ_SMAD01000013.1"/>
</dbReference>
<sequence length="1127" mass="126233">MKKIRLSPLYGNIMFALLLVSIYAIPLQADTLKDLKISISMENAPVRMVLNELEKETHLTFFYSSQVVNTSKRVSIHLRNVSLNDALQHLFAKTNITYRYSGRQIILERKRITVGDLRKIPRKVERKNSSPGEGVELLRRGITRLIPISLQRTITGTVTDAQTGEGLPGVSVVLKGTNIGTATDVNGHYELDYSRTALENVLVFTFLGYVSQEEQTGSRQTINVQLKKDITGLEEVVVIGYGTQRKVNLTGSVSTVSGEDLARRPVGQTTAALQGMVPGLTVTQRSGQPGKDGGNVRIRGIGTTGDSNPLVILDGVESSLNNVDPNEIESITVLKDAASAAIYGARAANGVILITTKRASAKGFSVNYNTYGGWQTPTDMPDIVGALDHMEMMNEAYTNTGRAPLYSAEYIEEYKSQGPSNRDRYPNTDWQDLTLKDNAFMQSHYLAVNAGNEKIRVLGSLSYLDQEGIIPNTGFKRYNLRLNSDIKFSDKFTTALDVFLRRTDLEEPTVGTGYVFHWMRRIPANQAGILSNGLYGEGWNGDHPLARARDGGMRNQQILSAILNMNVKFKPVQWLTAEVNYAPKFNEPHTTAFSNIIQTYRWDFSPSYAIPGRNSLTEEFSRDWYNNLRASVTYDNLLADKHQVTVLAGFQREDQSSNFIRAYREVFQLPEYQEINSGNEENQQTAGSGSHWALQSFYGRINYNYKEKYLFEANGRYDGSSRFATGNKYAFFPSVSAGWRISQEPFMSGIGHVVTDLKLRASWGRLGNQNIGLYPFAAFVDIGNSNYVFGEQVTTGAALNDMANPTIRWEETEVSDIGLDLNLWSKFTLTADYYYRKTSGILLRLDIPTMIGLTAPFQNAGVVENRGWELSMNYRDRLGSFDYGVSFNLSDVRNKVLDLKGIRRTGRQVSWEGHPIDAFYGYQAIGFFQDAADVENSPEQFGNVAAGDLKYRDLNNDGVINTEDQAIIGSNIPRYTYSANIDLGYKGIDLSVFLQGVGKVDGFLYGQGIMPFFTGGTVQEQHKDRWTPENRDAAFPRFAFNENNNEQNSDFWMKSAAYLRLKNIQLGYTFPASLLKGKVERLRIYVSGQNLFTVEDFWQGYDVEAPASDGAWYPQMKTYSLGLDVKF</sequence>
<dbReference type="GO" id="GO:0015344">
    <property type="term" value="F:siderophore uptake transmembrane transporter activity"/>
    <property type="evidence" value="ECO:0007669"/>
    <property type="project" value="TreeGrafter"/>
</dbReference>
<dbReference type="Gene3D" id="3.55.50.30">
    <property type="match status" value="1"/>
</dbReference>
<dbReference type="InterPro" id="IPR023996">
    <property type="entry name" value="TonB-dep_OMP_SusC/RagA"/>
</dbReference>
<gene>
    <name evidence="15" type="ORF">EDD80_11357</name>
</gene>
<dbReference type="EMBL" id="SMAD01000013">
    <property type="protein sequence ID" value="TCS85320.1"/>
    <property type="molecule type" value="Genomic_DNA"/>
</dbReference>
<dbReference type="FunFam" id="2.170.130.10:FF:000003">
    <property type="entry name" value="SusC/RagA family TonB-linked outer membrane protein"/>
    <property type="match status" value="1"/>
</dbReference>